<feature type="domain" description="NADH:quinone oxidoreductase/Mrp antiporter transmembrane" evidence="10">
    <location>
        <begin position="245"/>
        <end position="364"/>
    </location>
</feature>
<evidence type="ECO:0000256" key="5">
    <source>
        <dbReference type="ARBA" id="ARBA00022989"/>
    </source>
</evidence>
<feature type="signal peptide" evidence="9">
    <location>
        <begin position="1"/>
        <end position="19"/>
    </location>
</feature>
<feature type="transmembrane region" description="Helical" evidence="8">
    <location>
        <begin position="330"/>
        <end position="355"/>
    </location>
</feature>
<evidence type="ECO:0000256" key="7">
    <source>
        <dbReference type="ARBA" id="ARBA00023136"/>
    </source>
</evidence>
<dbReference type="GO" id="GO:0016020">
    <property type="term" value="C:membrane"/>
    <property type="evidence" value="ECO:0007669"/>
    <property type="project" value="UniProtKB-SubCell"/>
</dbReference>
<evidence type="ECO:0000313" key="11">
    <source>
        <dbReference type="EMBL" id="AST24232.1"/>
    </source>
</evidence>
<feature type="transmembrane region" description="Helical" evidence="8">
    <location>
        <begin position="375"/>
        <end position="400"/>
    </location>
</feature>
<evidence type="ECO:0000256" key="8">
    <source>
        <dbReference type="SAM" id="Phobius"/>
    </source>
</evidence>
<keyword evidence="4" id="KW-1278">Translocase</keyword>
<keyword evidence="9" id="KW-0732">Signal</keyword>
<keyword evidence="6" id="KW-0520">NAD</keyword>
<dbReference type="GO" id="GO:0003954">
    <property type="term" value="F:NADH dehydrogenase activity"/>
    <property type="evidence" value="ECO:0007669"/>
    <property type="project" value="TreeGrafter"/>
</dbReference>
<evidence type="ECO:0000256" key="9">
    <source>
        <dbReference type="SAM" id="SignalP"/>
    </source>
</evidence>
<keyword evidence="11" id="KW-0496">Mitochondrion</keyword>
<comment type="subcellular location">
    <subcellularLocation>
        <location evidence="1">Membrane</location>
        <topology evidence="1">Multi-pass membrane protein</topology>
    </subcellularLocation>
</comment>
<dbReference type="Pfam" id="PF00361">
    <property type="entry name" value="Proton_antipo_M"/>
    <property type="match status" value="2"/>
</dbReference>
<proteinExistence type="inferred from homology"/>
<protein>
    <submittedName>
        <fullName evidence="11">NADH dehydrogenase subunit 5</fullName>
    </submittedName>
</protein>
<gene>
    <name evidence="11" type="primary">ND5</name>
</gene>
<evidence type="ECO:0000313" key="12">
    <source>
        <dbReference type="EMBL" id="QKS32212.1"/>
    </source>
</evidence>
<dbReference type="PRINTS" id="PR01434">
    <property type="entry name" value="NADHDHGNASE5"/>
</dbReference>
<evidence type="ECO:0000256" key="6">
    <source>
        <dbReference type="ARBA" id="ARBA00023027"/>
    </source>
</evidence>
<evidence type="ECO:0000259" key="10">
    <source>
        <dbReference type="Pfam" id="PF00361"/>
    </source>
</evidence>
<feature type="chain" id="PRO_5036059514" evidence="9">
    <location>
        <begin position="20"/>
        <end position="582"/>
    </location>
</feature>
<dbReference type="InterPro" id="IPR018393">
    <property type="entry name" value="NADHpl_OxRdtase_5_subgr"/>
</dbReference>
<dbReference type="AlphaFoldDB" id="A0A2Z2QKH1"/>
<feature type="domain" description="NADH:quinone oxidoreductase/Mrp antiporter transmembrane" evidence="10">
    <location>
        <begin position="87"/>
        <end position="207"/>
    </location>
</feature>
<geneLocation type="mitochondrion" evidence="11"/>
<dbReference type="EMBL" id="MN201586">
    <property type="protein sequence ID" value="QKS32212.1"/>
    <property type="molecule type" value="Genomic_DNA"/>
</dbReference>
<keyword evidence="7 8" id="KW-0472">Membrane</keyword>
<keyword evidence="5 8" id="KW-1133">Transmembrane helix</keyword>
<comment type="similarity">
    <text evidence="2">Belongs to the complex I subunit 5 family.</text>
</comment>
<evidence type="ECO:0000256" key="3">
    <source>
        <dbReference type="ARBA" id="ARBA00022692"/>
    </source>
</evidence>
<dbReference type="GO" id="GO:0015990">
    <property type="term" value="P:electron transport coupled proton transport"/>
    <property type="evidence" value="ECO:0007669"/>
    <property type="project" value="TreeGrafter"/>
</dbReference>
<feature type="transmembrane region" description="Helical" evidence="8">
    <location>
        <begin position="297"/>
        <end position="318"/>
    </location>
</feature>
<feature type="transmembrane region" description="Helical" evidence="8">
    <location>
        <begin position="69"/>
        <end position="86"/>
    </location>
</feature>
<dbReference type="EMBL" id="KX761577">
    <property type="protein sequence ID" value="AST24232.1"/>
    <property type="molecule type" value="Genomic_DNA"/>
</dbReference>
<dbReference type="GeneID" id="37544011"/>
<feature type="transmembrane region" description="Helical" evidence="8">
    <location>
        <begin position="269"/>
        <end position="291"/>
    </location>
</feature>
<dbReference type="GO" id="GO:0008137">
    <property type="term" value="F:NADH dehydrogenase (ubiquinone) activity"/>
    <property type="evidence" value="ECO:0007669"/>
    <property type="project" value="InterPro"/>
</dbReference>
<dbReference type="PANTHER" id="PTHR42829">
    <property type="entry name" value="NADH-UBIQUINONE OXIDOREDUCTASE CHAIN 5"/>
    <property type="match status" value="1"/>
</dbReference>
<feature type="transmembrane region" description="Helical" evidence="8">
    <location>
        <begin position="485"/>
        <end position="502"/>
    </location>
</feature>
<dbReference type="RefSeq" id="YP_009504757.1">
    <property type="nucleotide sequence ID" value="NC_038217.1"/>
</dbReference>
<feature type="transmembrane region" description="Helical" evidence="8">
    <location>
        <begin position="241"/>
        <end position="262"/>
    </location>
</feature>
<feature type="transmembrane region" description="Helical" evidence="8">
    <location>
        <begin position="132"/>
        <end position="150"/>
    </location>
</feature>
<dbReference type="NCBIfam" id="TIGR01974">
    <property type="entry name" value="NDH_I_L"/>
    <property type="match status" value="1"/>
</dbReference>
<dbReference type="InterPro" id="IPR001750">
    <property type="entry name" value="ND/Mrp_TM"/>
</dbReference>
<name>A0A2Z2QKH1_9CHLO</name>
<dbReference type="GO" id="GO:0042773">
    <property type="term" value="P:ATP synthesis coupled electron transport"/>
    <property type="evidence" value="ECO:0007669"/>
    <property type="project" value="InterPro"/>
</dbReference>
<evidence type="ECO:0000256" key="1">
    <source>
        <dbReference type="ARBA" id="ARBA00004141"/>
    </source>
</evidence>
<reference evidence="11" key="1">
    <citation type="journal article" date="2018" name="Gene">
        <title>The complete mitochondrial genome of the Caulerpa lentillifera (Ulvophyceae, Chlorophyta): Sequence, genome content, organization structure and phylogenetic consideration.</title>
        <authorList>
            <person name="Zheng F."/>
            <person name="Liu H."/>
            <person name="Jiang M."/>
            <person name="Xu Z."/>
            <person name="Wang Z."/>
            <person name="Wang C."/>
            <person name="Du F."/>
            <person name="Shen Z."/>
            <person name="Wang B."/>
        </authorList>
    </citation>
    <scope>NUCLEOTIDE SEQUENCE</scope>
</reference>
<sequence length="582" mass="64371">MQVCGALLCVICFYEVAFGGAPCHLSCSCWFTASIFEASWGFLFDRLNSLATLQDLCGHMQQDPHLPRFMCYLSFFCFFMVILVTGDNFLTLFFGWEGVGLCSYLLINFWYTRLQANKSAIKAMLINRVGDLGLALGIMLCFMVFKSIQFSELFACAYRWDATSCHSVFFNLSLSPYNTLCILLFIGAVGKSAQLGLHAWLPDAMEGMGPLLSLKQYGSRVLSPADARLPFGTPKRLAEGLFGAFSIIGACTCVFAAMIGIFQTDLKRVIAYSTCSQLGYMIFAGGVYNYAGSMYHLFTHGFFKALLFLSAGVIIHACSDEQDMRRLGGYRLLLPCAYASTIAGSAVLVGTPFIAHSKEMILEVGAITLTTKVAFSTACGSICVVLSAIYTFRMILLTFWQPSTATRSTLSAPQGETFRESTPLTTVSLVFLASCSVFVGYLFKPMLVGAGTDFWGNPLVESPREISLMLAHTLESEFLTNHEKIRPLLLLVFGLFLLAFGFSKPGACPPTYARRIYTFFNRRQFYDKIMNDLLSFPLFRFGFGVTTSLIDKGLIEVLVPVGCTNRGRGLWERKAWSSGWSL</sequence>
<keyword evidence="3 8" id="KW-0812">Transmembrane</keyword>
<organism evidence="11">
    <name type="scientific">Caulerpa lentillifera</name>
    <dbReference type="NCBI Taxonomy" id="148947"/>
    <lineage>
        <taxon>Eukaryota</taxon>
        <taxon>Viridiplantae</taxon>
        <taxon>Chlorophyta</taxon>
        <taxon>core chlorophytes</taxon>
        <taxon>Ulvophyceae</taxon>
        <taxon>TCBD clade</taxon>
        <taxon>Bryopsidales</taxon>
        <taxon>Halimedineae</taxon>
        <taxon>Caulerpaceae</taxon>
        <taxon>Caulerpa</taxon>
    </lineage>
</organism>
<feature type="transmembrane region" description="Helical" evidence="8">
    <location>
        <begin position="92"/>
        <end position="111"/>
    </location>
</feature>
<evidence type="ECO:0000256" key="4">
    <source>
        <dbReference type="ARBA" id="ARBA00022967"/>
    </source>
</evidence>
<feature type="transmembrane region" description="Helical" evidence="8">
    <location>
        <begin position="421"/>
        <end position="443"/>
    </location>
</feature>
<dbReference type="PANTHER" id="PTHR42829:SF2">
    <property type="entry name" value="NADH-UBIQUINONE OXIDOREDUCTASE CHAIN 5"/>
    <property type="match status" value="1"/>
</dbReference>
<reference evidence="12" key="2">
    <citation type="journal article" date="2019" name="Mitochondrial DNA Part B Resour">
        <title>The complete mitogenome of Caulerpa lentillifera and its phylogenetic analysis.</title>
        <authorList>
            <person name="Jia X."/>
            <person name="Liu T."/>
            <person name="Wang X."/>
            <person name="Tang X."/>
            <person name="Jin Y."/>
        </authorList>
    </citation>
    <scope>NUCLEOTIDE SEQUENCE</scope>
</reference>
<accession>A0A2Z2QKH1</accession>
<evidence type="ECO:0000256" key="2">
    <source>
        <dbReference type="ARBA" id="ARBA00008200"/>
    </source>
</evidence>
<dbReference type="InterPro" id="IPR003945">
    <property type="entry name" value="NU5C-like"/>
</dbReference>